<reference evidence="1" key="1">
    <citation type="submission" date="2013-04" db="EMBL/GenBank/DDBJ databases">
        <title>The genome sequencing project of 58 acetic acid bacteria.</title>
        <authorList>
            <person name="Okamoto-Kainuma A."/>
            <person name="Ishikawa M."/>
            <person name="Umino S."/>
            <person name="Koizumi Y."/>
            <person name="Shiwa Y."/>
            <person name="Yoshikawa H."/>
            <person name="Matsutani M."/>
            <person name="Matsushita K."/>
        </authorList>
    </citation>
    <scope>NUCLEOTIDE SEQUENCE</scope>
    <source>
        <strain evidence="1">DSM 15669</strain>
    </source>
</reference>
<accession>A0ABQ0P349</accession>
<sequence>MQNTLTAPAYAYQQFSDDPDIMALFAAYNEMAQSTLSWMIAHPLALYMRPTLTGGLLDYAALCLYGIARHQVGSSQIVNIVGAIDTTPLNTLPVDGNQLPRTSSRFDVTDDLFKRLLTWHLYKGDGLQFSIPWLKRRIMRFLTGDNGHAWRFNSTASVSITLRDHSVIIAIAKKAANEHLITLLGALIRNGLLSVPAAFTYSITQGD</sequence>
<evidence type="ECO:0000313" key="1">
    <source>
        <dbReference type="EMBL" id="GBQ07535.1"/>
    </source>
</evidence>
<proteinExistence type="predicted"/>
<name>A0ABQ0P349_9PROT</name>
<dbReference type="RefSeq" id="WP_018981068.1">
    <property type="nucleotide sequence ID" value="NZ_BAQD01000033.1"/>
</dbReference>
<keyword evidence="2" id="KW-1185">Reference proteome</keyword>
<organism evidence="1 2">
    <name type="scientific">Saccharibacter floricola DSM 15669</name>
    <dbReference type="NCBI Taxonomy" id="1123227"/>
    <lineage>
        <taxon>Bacteria</taxon>
        <taxon>Pseudomonadati</taxon>
        <taxon>Pseudomonadota</taxon>
        <taxon>Alphaproteobacteria</taxon>
        <taxon>Acetobacterales</taxon>
        <taxon>Acetobacteraceae</taxon>
        <taxon>Saccharibacter</taxon>
    </lineage>
</organism>
<comment type="caution">
    <text evidence="1">The sequence shown here is derived from an EMBL/GenBank/DDBJ whole genome shotgun (WGS) entry which is preliminary data.</text>
</comment>
<dbReference type="EMBL" id="BAQD01000033">
    <property type="protein sequence ID" value="GBQ07535.1"/>
    <property type="molecule type" value="Genomic_DNA"/>
</dbReference>
<evidence type="ECO:0000313" key="2">
    <source>
        <dbReference type="Proteomes" id="UP001062901"/>
    </source>
</evidence>
<dbReference type="Proteomes" id="UP001062901">
    <property type="component" value="Unassembled WGS sequence"/>
</dbReference>
<protein>
    <submittedName>
        <fullName evidence="1">Uncharacterized protein</fullName>
    </submittedName>
</protein>
<gene>
    <name evidence="1" type="ORF">AA15669_1425</name>
</gene>